<comment type="caution">
    <text evidence="5">The sequence shown here is derived from an EMBL/GenBank/DDBJ whole genome shotgun (WGS) entry which is preliminary data.</text>
</comment>
<dbReference type="PROSITE" id="PS50949">
    <property type="entry name" value="HTH_GNTR"/>
    <property type="match status" value="1"/>
</dbReference>
<keyword evidence="2" id="KW-0238">DNA-binding</keyword>
<dbReference type="Gene3D" id="1.10.10.10">
    <property type="entry name" value="Winged helix-like DNA-binding domain superfamily/Winged helix DNA-binding domain"/>
    <property type="match status" value="2"/>
</dbReference>
<dbReference type="InterPro" id="IPR036390">
    <property type="entry name" value="WH_DNA-bd_sf"/>
</dbReference>
<evidence type="ECO:0000256" key="3">
    <source>
        <dbReference type="ARBA" id="ARBA00023163"/>
    </source>
</evidence>
<feature type="domain" description="HTH gntR-type" evidence="4">
    <location>
        <begin position="40"/>
        <end position="107"/>
    </location>
</feature>
<dbReference type="InterPro" id="IPR036388">
    <property type="entry name" value="WH-like_DNA-bd_sf"/>
</dbReference>
<keyword evidence="1" id="KW-0805">Transcription regulation</keyword>
<dbReference type="SMART" id="SM00895">
    <property type="entry name" value="FCD"/>
    <property type="match status" value="1"/>
</dbReference>
<evidence type="ECO:0000256" key="1">
    <source>
        <dbReference type="ARBA" id="ARBA00023015"/>
    </source>
</evidence>
<dbReference type="RefSeq" id="WP_229758057.1">
    <property type="nucleotide sequence ID" value="NZ_BMHL01000001.1"/>
</dbReference>
<dbReference type="SUPFAM" id="SSF48008">
    <property type="entry name" value="GntR ligand-binding domain-like"/>
    <property type="match status" value="1"/>
</dbReference>
<dbReference type="Proteomes" id="UP000602004">
    <property type="component" value="Unassembled WGS sequence"/>
</dbReference>
<evidence type="ECO:0000256" key="2">
    <source>
        <dbReference type="ARBA" id="ARBA00023125"/>
    </source>
</evidence>
<dbReference type="Gene3D" id="1.20.120.530">
    <property type="entry name" value="GntR ligand-binding domain-like"/>
    <property type="match status" value="1"/>
</dbReference>
<sequence>MAKSQIGLSDASPHRAVVNGCPLPAIHMRSSEDTTAAALTPLQTRVTREILALARREDLAIGDRLAESILAEKIGTSRTPVNVALHHLVTLGVVYYDANRGFFMARPARDVTDIAAPFFEEPDDPLYLKIAEDRLAHRLPDVLSEADLMRQYEVSRSELRRVLSRMQEEGWLERQVGHGWQFMPMIDSVDAYEESYLFRAAIEPTGVMSPTFSANRVELEELRRRQRFIAESGYLSMNSVELFEANSEFHETIARWSGNRFIAQSVRRMDRLRRLVEYRQARARKPRQEQALEHLAILDAIAQHDLLRAAALLRDHIEGARRAKVHAQEIFTPHA</sequence>
<proteinExistence type="predicted"/>
<reference evidence="6" key="1">
    <citation type="journal article" date="2019" name="Int. J. Syst. Evol. Microbiol.">
        <title>The Global Catalogue of Microorganisms (GCM) 10K type strain sequencing project: providing services to taxonomists for standard genome sequencing and annotation.</title>
        <authorList>
            <consortium name="The Broad Institute Genomics Platform"/>
            <consortium name="The Broad Institute Genome Sequencing Center for Infectious Disease"/>
            <person name="Wu L."/>
            <person name="Ma J."/>
        </authorList>
    </citation>
    <scope>NUCLEOTIDE SEQUENCE [LARGE SCALE GENOMIC DNA]</scope>
    <source>
        <strain evidence="6">CGMCC 1.15103</strain>
    </source>
</reference>
<dbReference type="SUPFAM" id="SSF46785">
    <property type="entry name" value="Winged helix' DNA-binding domain"/>
    <property type="match status" value="2"/>
</dbReference>
<dbReference type="InterPro" id="IPR011711">
    <property type="entry name" value="GntR_C"/>
</dbReference>
<organism evidence="5 6">
    <name type="scientific">Paraburkholderia caffeinilytica</name>
    <dbReference type="NCBI Taxonomy" id="1761016"/>
    <lineage>
        <taxon>Bacteria</taxon>
        <taxon>Pseudomonadati</taxon>
        <taxon>Pseudomonadota</taxon>
        <taxon>Betaproteobacteria</taxon>
        <taxon>Burkholderiales</taxon>
        <taxon>Burkholderiaceae</taxon>
        <taxon>Paraburkholderia</taxon>
    </lineage>
</organism>
<keyword evidence="6" id="KW-1185">Reference proteome</keyword>
<accession>A0ABQ1LM67</accession>
<dbReference type="InterPro" id="IPR008920">
    <property type="entry name" value="TF_FadR/GntR_C"/>
</dbReference>
<dbReference type="Pfam" id="PF07729">
    <property type="entry name" value="FCD"/>
    <property type="match status" value="1"/>
</dbReference>
<evidence type="ECO:0000313" key="6">
    <source>
        <dbReference type="Proteomes" id="UP000602004"/>
    </source>
</evidence>
<dbReference type="PANTHER" id="PTHR43537">
    <property type="entry name" value="TRANSCRIPTIONAL REGULATOR, GNTR FAMILY"/>
    <property type="match status" value="1"/>
</dbReference>
<dbReference type="PANTHER" id="PTHR43537:SF45">
    <property type="entry name" value="GNTR FAMILY REGULATORY PROTEIN"/>
    <property type="match status" value="1"/>
</dbReference>
<evidence type="ECO:0000313" key="5">
    <source>
        <dbReference type="EMBL" id="GGC24232.1"/>
    </source>
</evidence>
<dbReference type="EMBL" id="BMHL01000001">
    <property type="protein sequence ID" value="GGC24232.1"/>
    <property type="molecule type" value="Genomic_DNA"/>
</dbReference>
<evidence type="ECO:0000259" key="4">
    <source>
        <dbReference type="PROSITE" id="PS50949"/>
    </source>
</evidence>
<dbReference type="SMART" id="SM00345">
    <property type="entry name" value="HTH_GNTR"/>
    <property type="match status" value="2"/>
</dbReference>
<dbReference type="InterPro" id="IPR000524">
    <property type="entry name" value="Tscrpt_reg_HTH_GntR"/>
</dbReference>
<protein>
    <submittedName>
        <fullName evidence="5">Transcriptional regulator</fullName>
    </submittedName>
</protein>
<gene>
    <name evidence="5" type="ORF">GCM10011400_08230</name>
</gene>
<dbReference type="Pfam" id="PF00392">
    <property type="entry name" value="GntR"/>
    <property type="match status" value="2"/>
</dbReference>
<keyword evidence="3" id="KW-0804">Transcription</keyword>
<name>A0ABQ1LM67_9BURK</name>